<proteinExistence type="predicted"/>
<feature type="compositionally biased region" description="Polar residues" evidence="1">
    <location>
        <begin position="84"/>
        <end position="95"/>
    </location>
</feature>
<dbReference type="Proteomes" id="UP000762676">
    <property type="component" value="Unassembled WGS sequence"/>
</dbReference>
<protein>
    <submittedName>
        <fullName evidence="2">Uncharacterized protein</fullName>
    </submittedName>
</protein>
<feature type="region of interest" description="Disordered" evidence="1">
    <location>
        <begin position="81"/>
        <end position="112"/>
    </location>
</feature>
<evidence type="ECO:0000313" key="2">
    <source>
        <dbReference type="EMBL" id="GFR70667.1"/>
    </source>
</evidence>
<accession>A0AAV4FBP8</accession>
<dbReference type="AlphaFoldDB" id="A0AAV4FBP8"/>
<evidence type="ECO:0000256" key="1">
    <source>
        <dbReference type="SAM" id="MobiDB-lite"/>
    </source>
</evidence>
<dbReference type="EMBL" id="BMAT01004227">
    <property type="protein sequence ID" value="GFR70667.1"/>
    <property type="molecule type" value="Genomic_DNA"/>
</dbReference>
<keyword evidence="3" id="KW-1185">Reference proteome</keyword>
<reference evidence="2 3" key="1">
    <citation type="journal article" date="2021" name="Elife">
        <title>Chloroplast acquisition without the gene transfer in kleptoplastic sea slugs, Plakobranchus ocellatus.</title>
        <authorList>
            <person name="Maeda T."/>
            <person name="Takahashi S."/>
            <person name="Yoshida T."/>
            <person name="Shimamura S."/>
            <person name="Takaki Y."/>
            <person name="Nagai Y."/>
            <person name="Toyoda A."/>
            <person name="Suzuki Y."/>
            <person name="Arimoto A."/>
            <person name="Ishii H."/>
            <person name="Satoh N."/>
            <person name="Nishiyama T."/>
            <person name="Hasebe M."/>
            <person name="Maruyama T."/>
            <person name="Minagawa J."/>
            <person name="Obokata J."/>
            <person name="Shigenobu S."/>
        </authorList>
    </citation>
    <scope>NUCLEOTIDE SEQUENCE [LARGE SCALE GENOMIC DNA]</scope>
</reference>
<name>A0AAV4FBP8_9GAST</name>
<comment type="caution">
    <text evidence="2">The sequence shown here is derived from an EMBL/GenBank/DDBJ whole genome shotgun (WGS) entry which is preliminary data.</text>
</comment>
<evidence type="ECO:0000313" key="3">
    <source>
        <dbReference type="Proteomes" id="UP000762676"/>
    </source>
</evidence>
<organism evidence="2 3">
    <name type="scientific">Elysia marginata</name>
    <dbReference type="NCBI Taxonomy" id="1093978"/>
    <lineage>
        <taxon>Eukaryota</taxon>
        <taxon>Metazoa</taxon>
        <taxon>Spiralia</taxon>
        <taxon>Lophotrochozoa</taxon>
        <taxon>Mollusca</taxon>
        <taxon>Gastropoda</taxon>
        <taxon>Heterobranchia</taxon>
        <taxon>Euthyneura</taxon>
        <taxon>Panpulmonata</taxon>
        <taxon>Sacoglossa</taxon>
        <taxon>Placobranchoidea</taxon>
        <taxon>Plakobranchidae</taxon>
        <taxon>Elysia</taxon>
    </lineage>
</organism>
<gene>
    <name evidence="2" type="ORF">ElyMa_002078300</name>
</gene>
<sequence length="112" mass="12376">MASHDALRRSLKYKLKLILSENKILIQTIEEHVKRAEAIYRDTESLEKIPTSVFKTAMSRLETAYSACIKLILLASDLFESDKSSPLNNGDTSRSSSHKMADSVATTGGMLG</sequence>